<dbReference type="InterPro" id="IPR016039">
    <property type="entry name" value="Thiolase-like"/>
</dbReference>
<dbReference type="InterPro" id="IPR014031">
    <property type="entry name" value="Ketoacyl_synth_C"/>
</dbReference>
<keyword evidence="2 4" id="KW-0808">Transferase</keyword>
<feature type="domain" description="Ketosynthase family 3 (KS3)" evidence="5">
    <location>
        <begin position="4"/>
        <end position="403"/>
    </location>
</feature>
<dbReference type="GO" id="GO:0006633">
    <property type="term" value="P:fatty acid biosynthetic process"/>
    <property type="evidence" value="ECO:0007669"/>
    <property type="project" value="TreeGrafter"/>
</dbReference>
<sequence length="404" mass="41422">MSRGGAVWVTGMGAVAPNGIGVEDYWDATLQGRSGLYPISRFDASAYPVRVAGEVLDFDAARYLSPRLLAQTDRMTRYALAAADWAVADADVRPGLGADLGVVTAAAAGGFEFGQRELGKLWGEGPDRVSAYQSFAWFYAVNTGQISIRHGLRGASSVLVSGQAGGLDAIAQSARMVRKGTNSLVLTGGFEASVCPWGVAAQSVMGGASTEPDPRWAYRPFDERATGSVPGEGGAALVVESAAGAAERGARRAYGRISGHAATFDPPPGSGRGPGLARAIRLALRDGGVPAGAVDAVFADADGSPDRDRVEIDALSEVFGVAGVPVTAPKSMTGRLDSGGAPLDVVAALLSLRDGVLPPTIGARSVPPELDLVLDAPRELPLRTVLVLARGQGGFNSALVLSAV</sequence>
<evidence type="ECO:0000256" key="2">
    <source>
        <dbReference type="ARBA" id="ARBA00022679"/>
    </source>
</evidence>
<keyword evidence="7" id="KW-1185">Reference proteome</keyword>
<dbReference type="SMART" id="SM00825">
    <property type="entry name" value="PKS_KS"/>
    <property type="match status" value="1"/>
</dbReference>
<proteinExistence type="inferred from homology"/>
<dbReference type="EC" id="2.3.1.-" evidence="6"/>
<dbReference type="GO" id="GO:0004315">
    <property type="term" value="F:3-oxoacyl-[acyl-carrier-protein] synthase activity"/>
    <property type="evidence" value="ECO:0007669"/>
    <property type="project" value="TreeGrafter"/>
</dbReference>
<evidence type="ECO:0000259" key="5">
    <source>
        <dbReference type="PROSITE" id="PS52004"/>
    </source>
</evidence>
<comment type="caution">
    <text evidence="6">The sequence shown here is derived from an EMBL/GenBank/DDBJ whole genome shotgun (WGS) entry which is preliminary data.</text>
</comment>
<name>A0A840NI38_9PSEU</name>
<dbReference type="EMBL" id="JACHIV010000001">
    <property type="protein sequence ID" value="MBB5069853.1"/>
    <property type="molecule type" value="Genomic_DNA"/>
</dbReference>
<dbReference type="Pfam" id="PF00109">
    <property type="entry name" value="ketoacyl-synt"/>
    <property type="match status" value="1"/>
</dbReference>
<evidence type="ECO:0000256" key="1">
    <source>
        <dbReference type="ARBA" id="ARBA00008467"/>
    </source>
</evidence>
<dbReference type="PANTHER" id="PTHR11712">
    <property type="entry name" value="POLYKETIDE SYNTHASE-RELATED"/>
    <property type="match status" value="1"/>
</dbReference>
<dbReference type="Pfam" id="PF02801">
    <property type="entry name" value="Ketoacyl-synt_C"/>
    <property type="match status" value="1"/>
</dbReference>
<dbReference type="RefSeq" id="WP_184479477.1">
    <property type="nucleotide sequence ID" value="NZ_JACHIV010000001.1"/>
</dbReference>
<dbReference type="InterPro" id="IPR020841">
    <property type="entry name" value="PKS_Beta-ketoAc_synthase_dom"/>
</dbReference>
<dbReference type="SUPFAM" id="SSF53901">
    <property type="entry name" value="Thiolase-like"/>
    <property type="match status" value="2"/>
</dbReference>
<dbReference type="InterPro" id="IPR000794">
    <property type="entry name" value="Beta-ketoacyl_synthase"/>
</dbReference>
<gene>
    <name evidence="6" type="ORF">BJ969_002941</name>
</gene>
<comment type="similarity">
    <text evidence="1 4">Belongs to the thiolase-like superfamily. Beta-ketoacyl-ACP synthases family.</text>
</comment>
<dbReference type="PANTHER" id="PTHR11712:SF322">
    <property type="entry name" value="POLYKETIDE BETA-KETOACYL SYNTHASE 2-RELATED"/>
    <property type="match status" value="1"/>
</dbReference>
<dbReference type="AlphaFoldDB" id="A0A840NI38"/>
<dbReference type="Proteomes" id="UP000580474">
    <property type="component" value="Unassembled WGS sequence"/>
</dbReference>
<dbReference type="InterPro" id="IPR014030">
    <property type="entry name" value="Ketoacyl_synth_N"/>
</dbReference>
<evidence type="ECO:0000313" key="7">
    <source>
        <dbReference type="Proteomes" id="UP000580474"/>
    </source>
</evidence>
<evidence type="ECO:0000313" key="6">
    <source>
        <dbReference type="EMBL" id="MBB5069853.1"/>
    </source>
</evidence>
<dbReference type="Gene3D" id="3.40.47.10">
    <property type="match status" value="2"/>
</dbReference>
<evidence type="ECO:0000256" key="4">
    <source>
        <dbReference type="RuleBase" id="RU003694"/>
    </source>
</evidence>
<keyword evidence="3 6" id="KW-0012">Acyltransferase</keyword>
<protein>
    <submittedName>
        <fullName evidence="6">Act minimal PKS chain-length factor (CLF/KS beta)</fullName>
        <ecNumber evidence="6">2.3.1.-</ecNumber>
    </submittedName>
</protein>
<organism evidence="6 7">
    <name type="scientific">Saccharopolyspora gloriosae</name>
    <dbReference type="NCBI Taxonomy" id="455344"/>
    <lineage>
        <taxon>Bacteria</taxon>
        <taxon>Bacillati</taxon>
        <taxon>Actinomycetota</taxon>
        <taxon>Actinomycetes</taxon>
        <taxon>Pseudonocardiales</taxon>
        <taxon>Pseudonocardiaceae</taxon>
        <taxon>Saccharopolyspora</taxon>
    </lineage>
</organism>
<accession>A0A840NI38</accession>
<dbReference type="PROSITE" id="PS52004">
    <property type="entry name" value="KS3_2"/>
    <property type="match status" value="1"/>
</dbReference>
<reference evidence="6 7" key="1">
    <citation type="submission" date="2020-08" db="EMBL/GenBank/DDBJ databases">
        <title>Sequencing the genomes of 1000 actinobacteria strains.</title>
        <authorList>
            <person name="Klenk H.-P."/>
        </authorList>
    </citation>
    <scope>NUCLEOTIDE SEQUENCE [LARGE SCALE GENOMIC DNA]</scope>
    <source>
        <strain evidence="6 7">DSM 45582</strain>
    </source>
</reference>
<evidence type="ECO:0000256" key="3">
    <source>
        <dbReference type="ARBA" id="ARBA00023315"/>
    </source>
</evidence>